<sequence>MPRISGSLNQHRAAMRERILLAVREIMTEDGVDRLTMAEVAQRSGLNRSVVYNYFADVRALLIAHAQHETGRFTEELERALRDAGTPTERIVVYIRRQLADFAAHPQPAGPELATLLGPDGYREMHAHVGPLGRMLTEIIEDGVRAGEFAECDPAATAHLVHACLGAERYPLGQGVRDLDETVGRVTTFVLRSLGATA</sequence>
<evidence type="ECO:0000313" key="6">
    <source>
        <dbReference type="EMBL" id="MFC4906986.1"/>
    </source>
</evidence>
<protein>
    <submittedName>
        <fullName evidence="6">TetR/AcrR family transcriptional regulator</fullName>
    </submittedName>
</protein>
<dbReference type="InterPro" id="IPR050109">
    <property type="entry name" value="HTH-type_TetR-like_transc_reg"/>
</dbReference>
<accession>A0ABV9TTY2</accession>
<dbReference type="EMBL" id="JBHSIT010000002">
    <property type="protein sequence ID" value="MFC4906986.1"/>
    <property type="molecule type" value="Genomic_DNA"/>
</dbReference>
<name>A0ABV9TTY2_9ACTN</name>
<dbReference type="Proteomes" id="UP001595872">
    <property type="component" value="Unassembled WGS sequence"/>
</dbReference>
<dbReference type="PANTHER" id="PTHR30055:SF234">
    <property type="entry name" value="HTH-TYPE TRANSCRIPTIONAL REGULATOR BETI"/>
    <property type="match status" value="1"/>
</dbReference>
<proteinExistence type="predicted"/>
<evidence type="ECO:0000256" key="1">
    <source>
        <dbReference type="ARBA" id="ARBA00023015"/>
    </source>
</evidence>
<evidence type="ECO:0000256" key="2">
    <source>
        <dbReference type="ARBA" id="ARBA00023125"/>
    </source>
</evidence>
<organism evidence="6 7">
    <name type="scientific">Actinomadura gamaensis</name>
    <dbReference type="NCBI Taxonomy" id="1763541"/>
    <lineage>
        <taxon>Bacteria</taxon>
        <taxon>Bacillati</taxon>
        <taxon>Actinomycetota</taxon>
        <taxon>Actinomycetes</taxon>
        <taxon>Streptosporangiales</taxon>
        <taxon>Thermomonosporaceae</taxon>
        <taxon>Actinomadura</taxon>
    </lineage>
</organism>
<dbReference type="Pfam" id="PF17935">
    <property type="entry name" value="TetR_C_27"/>
    <property type="match status" value="1"/>
</dbReference>
<evidence type="ECO:0000259" key="5">
    <source>
        <dbReference type="PROSITE" id="PS50977"/>
    </source>
</evidence>
<dbReference type="InterPro" id="IPR001647">
    <property type="entry name" value="HTH_TetR"/>
</dbReference>
<gene>
    <name evidence="6" type="ORF">ACFPCY_06630</name>
</gene>
<dbReference type="Pfam" id="PF00440">
    <property type="entry name" value="TetR_N"/>
    <property type="match status" value="1"/>
</dbReference>
<feature type="domain" description="HTH tetR-type" evidence="5">
    <location>
        <begin position="13"/>
        <end position="73"/>
    </location>
</feature>
<dbReference type="RefSeq" id="WP_378252726.1">
    <property type="nucleotide sequence ID" value="NZ_JBHSIT010000002.1"/>
</dbReference>
<comment type="caution">
    <text evidence="6">The sequence shown here is derived from an EMBL/GenBank/DDBJ whole genome shotgun (WGS) entry which is preliminary data.</text>
</comment>
<keyword evidence="1" id="KW-0805">Transcription regulation</keyword>
<keyword evidence="2 4" id="KW-0238">DNA-binding</keyword>
<dbReference type="Gene3D" id="1.10.357.10">
    <property type="entry name" value="Tetracycline Repressor, domain 2"/>
    <property type="match status" value="1"/>
</dbReference>
<keyword evidence="3" id="KW-0804">Transcription</keyword>
<dbReference type="InterPro" id="IPR009057">
    <property type="entry name" value="Homeodomain-like_sf"/>
</dbReference>
<evidence type="ECO:0000256" key="3">
    <source>
        <dbReference type="ARBA" id="ARBA00023163"/>
    </source>
</evidence>
<dbReference type="InterPro" id="IPR041478">
    <property type="entry name" value="TetR_C_27"/>
</dbReference>
<dbReference type="SUPFAM" id="SSF46689">
    <property type="entry name" value="Homeodomain-like"/>
    <property type="match status" value="1"/>
</dbReference>
<keyword evidence="7" id="KW-1185">Reference proteome</keyword>
<dbReference type="PANTHER" id="PTHR30055">
    <property type="entry name" value="HTH-TYPE TRANSCRIPTIONAL REGULATOR RUTR"/>
    <property type="match status" value="1"/>
</dbReference>
<reference evidence="7" key="1">
    <citation type="journal article" date="2019" name="Int. J. Syst. Evol. Microbiol.">
        <title>The Global Catalogue of Microorganisms (GCM) 10K type strain sequencing project: providing services to taxonomists for standard genome sequencing and annotation.</title>
        <authorList>
            <consortium name="The Broad Institute Genomics Platform"/>
            <consortium name="The Broad Institute Genome Sequencing Center for Infectious Disease"/>
            <person name="Wu L."/>
            <person name="Ma J."/>
        </authorList>
    </citation>
    <scope>NUCLEOTIDE SEQUENCE [LARGE SCALE GENOMIC DNA]</scope>
    <source>
        <strain evidence="7">KLKA75</strain>
    </source>
</reference>
<dbReference type="InterPro" id="IPR036271">
    <property type="entry name" value="Tet_transcr_reg_TetR-rel_C_sf"/>
</dbReference>
<dbReference type="SUPFAM" id="SSF48498">
    <property type="entry name" value="Tetracyclin repressor-like, C-terminal domain"/>
    <property type="match status" value="1"/>
</dbReference>
<evidence type="ECO:0000313" key="7">
    <source>
        <dbReference type="Proteomes" id="UP001595872"/>
    </source>
</evidence>
<evidence type="ECO:0000256" key="4">
    <source>
        <dbReference type="PROSITE-ProRule" id="PRU00335"/>
    </source>
</evidence>
<dbReference type="PROSITE" id="PS50977">
    <property type="entry name" value="HTH_TETR_2"/>
    <property type="match status" value="1"/>
</dbReference>
<feature type="DNA-binding region" description="H-T-H motif" evidence="4">
    <location>
        <begin position="36"/>
        <end position="55"/>
    </location>
</feature>
<dbReference type="PRINTS" id="PR00455">
    <property type="entry name" value="HTHTETR"/>
</dbReference>